<keyword evidence="5 7" id="KW-0472">Membrane</keyword>
<organism evidence="9 10">
    <name type="scientific">Aliikangiella maris</name>
    <dbReference type="NCBI Taxonomy" id="3162458"/>
    <lineage>
        <taxon>Bacteria</taxon>
        <taxon>Pseudomonadati</taxon>
        <taxon>Pseudomonadota</taxon>
        <taxon>Gammaproteobacteria</taxon>
        <taxon>Oceanospirillales</taxon>
        <taxon>Pleioneaceae</taxon>
        <taxon>Aliikangiella</taxon>
    </lineage>
</organism>
<evidence type="ECO:0000256" key="1">
    <source>
        <dbReference type="ARBA" id="ARBA00004651"/>
    </source>
</evidence>
<dbReference type="PANTHER" id="PTHR30625:SF11">
    <property type="entry name" value="MOTA_TOLQ_EXBB PROTON CHANNEL DOMAIN-CONTAINING PROTEIN"/>
    <property type="match status" value="1"/>
</dbReference>
<keyword evidence="6" id="KW-0653">Protein transport</keyword>
<dbReference type="PANTHER" id="PTHR30625">
    <property type="entry name" value="PROTEIN TOLQ"/>
    <property type="match status" value="1"/>
</dbReference>
<gene>
    <name evidence="9" type="ORF">ABVT43_10035</name>
</gene>
<dbReference type="RefSeq" id="WP_353896051.1">
    <property type="nucleotide sequence ID" value="NZ_JBEVCJ010000010.1"/>
</dbReference>
<dbReference type="InterPro" id="IPR002898">
    <property type="entry name" value="MotA_ExbB_proton_chnl"/>
</dbReference>
<evidence type="ECO:0000256" key="3">
    <source>
        <dbReference type="ARBA" id="ARBA00022692"/>
    </source>
</evidence>
<keyword evidence="3 7" id="KW-0812">Transmembrane</keyword>
<evidence type="ECO:0000313" key="10">
    <source>
        <dbReference type="Proteomes" id="UP001548189"/>
    </source>
</evidence>
<keyword evidence="10" id="KW-1185">Reference proteome</keyword>
<evidence type="ECO:0000256" key="5">
    <source>
        <dbReference type="ARBA" id="ARBA00023136"/>
    </source>
</evidence>
<feature type="transmembrane region" description="Helical" evidence="7">
    <location>
        <begin position="12"/>
        <end position="31"/>
    </location>
</feature>
<feature type="domain" description="MotA/TolQ/ExbB proton channel" evidence="8">
    <location>
        <begin position="67"/>
        <end position="188"/>
    </location>
</feature>
<comment type="caution">
    <text evidence="9">The sequence shown here is derived from an EMBL/GenBank/DDBJ whole genome shotgun (WGS) entry which is preliminary data.</text>
</comment>
<dbReference type="Proteomes" id="UP001548189">
    <property type="component" value="Unassembled WGS sequence"/>
</dbReference>
<accession>A0ABV2BU56</accession>
<protein>
    <submittedName>
        <fullName evidence="9">MotA/TolQ/ExbB proton channel family protein</fullName>
    </submittedName>
</protein>
<reference evidence="9 10" key="1">
    <citation type="submission" date="2024-06" db="EMBL/GenBank/DDBJ databases">
        <authorList>
            <person name="Li F."/>
        </authorList>
    </citation>
    <scope>NUCLEOTIDE SEQUENCE [LARGE SCALE GENOMIC DNA]</scope>
    <source>
        <strain evidence="9 10">GXAS 311</strain>
    </source>
</reference>
<evidence type="ECO:0000256" key="2">
    <source>
        <dbReference type="ARBA" id="ARBA00022475"/>
    </source>
</evidence>
<keyword evidence="4 7" id="KW-1133">Transmembrane helix</keyword>
<evidence type="ECO:0000256" key="6">
    <source>
        <dbReference type="RuleBase" id="RU004057"/>
    </source>
</evidence>
<feature type="transmembrane region" description="Helical" evidence="7">
    <location>
        <begin position="146"/>
        <end position="171"/>
    </location>
</feature>
<name>A0ABV2BU56_9GAMM</name>
<proteinExistence type="inferred from homology"/>
<comment type="subcellular location">
    <subcellularLocation>
        <location evidence="1">Cell membrane</location>
        <topology evidence="1">Multi-pass membrane protein</topology>
    </subcellularLocation>
    <subcellularLocation>
        <location evidence="6">Membrane</location>
        <topology evidence="6">Multi-pass membrane protein</topology>
    </subcellularLocation>
</comment>
<evidence type="ECO:0000256" key="7">
    <source>
        <dbReference type="SAM" id="Phobius"/>
    </source>
</evidence>
<evidence type="ECO:0000259" key="8">
    <source>
        <dbReference type="Pfam" id="PF01618"/>
    </source>
</evidence>
<evidence type="ECO:0000313" key="9">
    <source>
        <dbReference type="EMBL" id="MET1255465.1"/>
    </source>
</evidence>
<dbReference type="EMBL" id="JBEVCJ010000010">
    <property type="protein sequence ID" value="MET1255465.1"/>
    <property type="molecule type" value="Genomic_DNA"/>
</dbReference>
<keyword evidence="6" id="KW-0813">Transport</keyword>
<comment type="similarity">
    <text evidence="6">Belongs to the exbB/tolQ family.</text>
</comment>
<sequence length="206" mass="22616">MIELFKAGGYIMYPIILCSIAALAICVERGWSLRRSRITPKHLVAQVWSWIKNNQLDKNKLKTLKASSPLGEILAAGLVNHVHGRETMKESIQEAGRHTVLSLEKYLNTLGTIAQITPLLGLLGTVIGMIRVFTVITIQGTGDANALAAGISEALVTTATGLTIAIPALIFHRHFERRVDELVTEMEQEALKMVEVLHGERETLKG</sequence>
<feature type="transmembrane region" description="Helical" evidence="7">
    <location>
        <begin position="119"/>
        <end position="140"/>
    </location>
</feature>
<dbReference type="InterPro" id="IPR050790">
    <property type="entry name" value="ExbB/TolQ_transport"/>
</dbReference>
<evidence type="ECO:0000256" key="4">
    <source>
        <dbReference type="ARBA" id="ARBA00022989"/>
    </source>
</evidence>
<dbReference type="Pfam" id="PF01618">
    <property type="entry name" value="MotA_ExbB"/>
    <property type="match status" value="1"/>
</dbReference>
<keyword evidence="2" id="KW-1003">Cell membrane</keyword>